<dbReference type="SUPFAM" id="SSF51695">
    <property type="entry name" value="PLC-like phosphodiesterases"/>
    <property type="match status" value="1"/>
</dbReference>
<feature type="chain" id="PRO_5003049600" description="Glycerophosphoryl diester phosphodiesterase" evidence="1">
    <location>
        <begin position="32"/>
        <end position="279"/>
    </location>
</feature>
<dbReference type="EMBL" id="CP001778">
    <property type="protein sequence ID" value="ADD40361.1"/>
    <property type="molecule type" value="Genomic_DNA"/>
</dbReference>
<organism evidence="2 3">
    <name type="scientific">Stackebrandtia nassauensis (strain DSM 44728 / CIP 108903 / NRRL B-16338 / NBRC 102104 / LLR-40K-21)</name>
    <dbReference type="NCBI Taxonomy" id="446470"/>
    <lineage>
        <taxon>Bacteria</taxon>
        <taxon>Bacillati</taxon>
        <taxon>Actinomycetota</taxon>
        <taxon>Actinomycetes</taxon>
        <taxon>Glycomycetales</taxon>
        <taxon>Glycomycetaceae</taxon>
        <taxon>Stackebrandtia</taxon>
    </lineage>
</organism>
<dbReference type="HOGENOM" id="CLU_1010157_0_0_11"/>
<dbReference type="RefSeq" id="WP_013015932.1">
    <property type="nucleotide sequence ID" value="NC_013947.1"/>
</dbReference>
<dbReference type="STRING" id="446470.Snas_0648"/>
<keyword evidence="3" id="KW-1185">Reference proteome</keyword>
<dbReference type="GO" id="GO:0008081">
    <property type="term" value="F:phosphoric diester hydrolase activity"/>
    <property type="evidence" value="ECO:0007669"/>
    <property type="project" value="InterPro"/>
</dbReference>
<evidence type="ECO:0000313" key="2">
    <source>
        <dbReference type="EMBL" id="ADD40361.1"/>
    </source>
</evidence>
<accession>D3Q6W2</accession>
<dbReference type="Proteomes" id="UP000000844">
    <property type="component" value="Chromosome"/>
</dbReference>
<dbReference type="KEGG" id="sna:Snas_0648"/>
<dbReference type="eggNOG" id="COG0584">
    <property type="taxonomic scope" value="Bacteria"/>
</dbReference>
<gene>
    <name evidence="2" type="ordered locus">Snas_0648</name>
</gene>
<dbReference type="Gene3D" id="3.20.20.190">
    <property type="entry name" value="Phosphatidylinositol (PI) phosphodiesterase"/>
    <property type="match status" value="1"/>
</dbReference>
<dbReference type="GO" id="GO:0006629">
    <property type="term" value="P:lipid metabolic process"/>
    <property type="evidence" value="ECO:0007669"/>
    <property type="project" value="InterPro"/>
</dbReference>
<sequence>MRTRRTRWLLSAVTILAGVGAMTAMTLPAQAEDRNLPKCPQVFTHGGYPEVNPDGWKRDQVRQPNNPMALQAYKDMGSVGVEADIQLTKDGHKAVMWHNGSTYWLTGSHRNVNDIWWNTGPDKMSGRTIEVGPFKGETVYTLRGYLDSLYEKKMVPLLEIKPSAAQSLLHSDAGVRDGAWKEVIDPIRERIDRQEIMIYTHDANLRPEMQARFKAAGLEKAFPTAETGPVWPDTVGWEEPPPAADGNFASWQAALDKGPNRMATDWPKEMVAWLKGKCE</sequence>
<dbReference type="AlphaFoldDB" id="D3Q6W2"/>
<dbReference type="OrthoDB" id="9815928at2"/>
<name>D3Q6W2_STANL</name>
<evidence type="ECO:0000313" key="3">
    <source>
        <dbReference type="Proteomes" id="UP000000844"/>
    </source>
</evidence>
<feature type="signal peptide" evidence="1">
    <location>
        <begin position="1"/>
        <end position="31"/>
    </location>
</feature>
<keyword evidence="1" id="KW-0732">Signal</keyword>
<dbReference type="InterPro" id="IPR017946">
    <property type="entry name" value="PLC-like_Pdiesterase_TIM-brl"/>
</dbReference>
<evidence type="ECO:0000256" key="1">
    <source>
        <dbReference type="SAM" id="SignalP"/>
    </source>
</evidence>
<protein>
    <recommendedName>
        <fullName evidence="4">Glycerophosphoryl diester phosphodiesterase</fullName>
    </recommendedName>
</protein>
<proteinExistence type="predicted"/>
<reference evidence="2 3" key="1">
    <citation type="journal article" date="2009" name="Stand. Genomic Sci.">
        <title>Complete genome sequence of Stackebrandtia nassauensis type strain (LLR-40K-21).</title>
        <authorList>
            <person name="Munk C."/>
            <person name="Lapidus A."/>
            <person name="Copeland A."/>
            <person name="Jando M."/>
            <person name="Mayilraj S."/>
            <person name="Glavina Del Rio T."/>
            <person name="Nolan M."/>
            <person name="Chen F."/>
            <person name="Lucas S."/>
            <person name="Tice H."/>
            <person name="Cheng J.F."/>
            <person name="Han C."/>
            <person name="Detter J.C."/>
            <person name="Bruce D."/>
            <person name="Goodwin L."/>
            <person name="Chain P."/>
            <person name="Pitluck S."/>
            <person name="Goker M."/>
            <person name="Ovchinikova G."/>
            <person name="Pati A."/>
            <person name="Ivanova N."/>
            <person name="Mavromatis K."/>
            <person name="Chen A."/>
            <person name="Palaniappan K."/>
            <person name="Land M."/>
            <person name="Hauser L."/>
            <person name="Chang Y.J."/>
            <person name="Jeffries C.D."/>
            <person name="Bristow J."/>
            <person name="Eisen J.A."/>
            <person name="Markowitz V."/>
            <person name="Hugenholtz P."/>
            <person name="Kyrpides N.C."/>
            <person name="Klenk H.P."/>
        </authorList>
    </citation>
    <scope>NUCLEOTIDE SEQUENCE [LARGE SCALE GENOMIC DNA]</scope>
    <source>
        <strain evidence="3">DSM 44728 / CIP 108903 / NRRL B-16338 / NBRC 102104 / LLR-40K-21</strain>
    </source>
</reference>
<evidence type="ECO:0008006" key="4">
    <source>
        <dbReference type="Google" id="ProtNLM"/>
    </source>
</evidence>